<keyword evidence="12" id="KW-1185">Reference proteome</keyword>
<dbReference type="Pfam" id="PF00999">
    <property type="entry name" value="Na_H_Exchanger"/>
    <property type="match status" value="1"/>
</dbReference>
<dbReference type="GO" id="GO:0006813">
    <property type="term" value="P:potassium ion transport"/>
    <property type="evidence" value="ECO:0007669"/>
    <property type="project" value="InterPro"/>
</dbReference>
<evidence type="ECO:0000256" key="1">
    <source>
        <dbReference type="ARBA" id="ARBA00004141"/>
    </source>
</evidence>
<comment type="similarity">
    <text evidence="2">Belongs to the monovalent cation:proton antiporter 2 (CPA2) transporter (TC 2.A.37) family.</text>
</comment>
<feature type="transmembrane region" description="Helical" evidence="9">
    <location>
        <begin position="201"/>
        <end position="219"/>
    </location>
</feature>
<keyword evidence="4" id="KW-0050">Antiport</keyword>
<dbReference type="InterPro" id="IPR006153">
    <property type="entry name" value="Cation/H_exchanger_TM"/>
</dbReference>
<gene>
    <name evidence="11" type="ORF">FC89_GL001249</name>
</gene>
<dbReference type="PATRIC" id="fig|1423750.3.peg.1277"/>
<feature type="domain" description="RCK C-terminal" evidence="10">
    <location>
        <begin position="542"/>
        <end position="622"/>
    </location>
</feature>
<dbReference type="Pfam" id="PF02080">
    <property type="entry name" value="TrkA_C"/>
    <property type="match status" value="1"/>
</dbReference>
<protein>
    <submittedName>
        <fullName evidence="11">CPA2 family monovalent cation proton (H+) antiporter-2</fullName>
    </submittedName>
</protein>
<dbReference type="InterPro" id="IPR006037">
    <property type="entry name" value="RCK_C"/>
</dbReference>
<feature type="transmembrane region" description="Helical" evidence="9">
    <location>
        <begin position="172"/>
        <end position="195"/>
    </location>
</feature>
<evidence type="ECO:0000256" key="5">
    <source>
        <dbReference type="ARBA" id="ARBA00022692"/>
    </source>
</evidence>
<feature type="transmembrane region" description="Helical" evidence="9">
    <location>
        <begin position="285"/>
        <end position="303"/>
    </location>
</feature>
<dbReference type="Proteomes" id="UP000051451">
    <property type="component" value="Unassembled WGS sequence"/>
</dbReference>
<evidence type="ECO:0000256" key="4">
    <source>
        <dbReference type="ARBA" id="ARBA00022449"/>
    </source>
</evidence>
<evidence type="ECO:0000256" key="2">
    <source>
        <dbReference type="ARBA" id="ARBA00005551"/>
    </source>
</evidence>
<keyword evidence="3" id="KW-0813">Transport</keyword>
<accession>A0A0R1VP50</accession>
<sequence>MVISIKEQIMSYSLIIVTLAAFATPLLLAKLKISIVPTAVAEIVVGILLGKSLLNIIKIDPTLNFLADLGVILLLFLSGMEIDFSLFRNNQSQTPLERKAAANLPQYSPFKLAAAAYTVVLLTSAALALAFSLSGLYTNFWLATILFSTIALGVVIAALKEKELLSSRFGQTILLIAVLGEVVPMLSLTVFASIYDHRINQLWLIGILFVAAAILFKQFRSFFNFFQRINKATTQLDIRLAFFIIFTLAFLAKQVGAESILGAFIAGIVIKLLEPETSTREKLDAIGYGFLIPIFFILTGVKLNIPSLLKDPTVLILIPLFFLGFLLAKSLAFFVLKHYFQTKNAFAGSLLSATTITLVLAVLQVAREVQAINSEQSGEFLLAAILTCLVGPLCFNHLFVAEPEDTKKIKVNFIGANILTVSTAQQLDQWYNVHLYTDRLDNFQTYNSKTAVKLLPDLAVDHLIQGQVFDTDILVLGYRDYQLNYQLALAAKKYGVKRVITRFENRDIMSDLGQKLSAASIEYFNSADVNISVLRSLIETPSTLQILMANESRVFEVVVRNQRLAYKQIKDLSFIEHITISRIFRDGTSIAPHGDTRLKLNDHIIFMGKSADVPQIRQIIEKMNE</sequence>
<evidence type="ECO:0000256" key="9">
    <source>
        <dbReference type="SAM" id="Phobius"/>
    </source>
</evidence>
<keyword evidence="6 9" id="KW-1133">Transmembrane helix</keyword>
<feature type="transmembrane region" description="Helical" evidence="9">
    <location>
        <begin position="69"/>
        <end position="89"/>
    </location>
</feature>
<dbReference type="PANTHER" id="PTHR43562:SF1">
    <property type="entry name" value="NA(+)_H(+) ANTIPORTER YJBQ-RELATED"/>
    <property type="match status" value="1"/>
</dbReference>
<feature type="transmembrane region" description="Helical" evidence="9">
    <location>
        <begin position="346"/>
        <end position="366"/>
    </location>
</feature>
<evidence type="ECO:0000313" key="12">
    <source>
        <dbReference type="Proteomes" id="UP000051451"/>
    </source>
</evidence>
<feature type="transmembrane region" description="Helical" evidence="9">
    <location>
        <begin position="110"/>
        <end position="134"/>
    </location>
</feature>
<dbReference type="GO" id="GO:0015297">
    <property type="term" value="F:antiporter activity"/>
    <property type="evidence" value="ECO:0007669"/>
    <property type="project" value="UniProtKB-KW"/>
</dbReference>
<dbReference type="InterPro" id="IPR038770">
    <property type="entry name" value="Na+/solute_symporter_sf"/>
</dbReference>
<dbReference type="AlphaFoldDB" id="A0A0R1VP50"/>
<feature type="transmembrane region" description="Helical" evidence="9">
    <location>
        <begin position="36"/>
        <end position="57"/>
    </location>
</feature>
<proteinExistence type="inferred from homology"/>
<keyword evidence="5 9" id="KW-0812">Transmembrane</keyword>
<dbReference type="GO" id="GO:0016020">
    <property type="term" value="C:membrane"/>
    <property type="evidence" value="ECO:0007669"/>
    <property type="project" value="UniProtKB-SubCell"/>
</dbReference>
<name>A0A0R1VP50_9LACO</name>
<feature type="transmembrane region" description="Helical" evidence="9">
    <location>
        <begin position="378"/>
        <end position="400"/>
    </location>
</feature>
<feature type="transmembrane region" description="Helical" evidence="9">
    <location>
        <begin position="140"/>
        <end position="160"/>
    </location>
</feature>
<keyword evidence="7" id="KW-0406">Ion transport</keyword>
<dbReference type="EMBL" id="AZGB01000018">
    <property type="protein sequence ID" value="KRM05547.1"/>
    <property type="molecule type" value="Genomic_DNA"/>
</dbReference>
<evidence type="ECO:0000313" key="11">
    <source>
        <dbReference type="EMBL" id="KRM05547.1"/>
    </source>
</evidence>
<dbReference type="SUPFAM" id="SSF116726">
    <property type="entry name" value="TrkA C-terminal domain-like"/>
    <property type="match status" value="1"/>
</dbReference>
<evidence type="ECO:0000256" key="8">
    <source>
        <dbReference type="ARBA" id="ARBA00023136"/>
    </source>
</evidence>
<feature type="transmembrane region" description="Helical" evidence="9">
    <location>
        <begin position="12"/>
        <end position="29"/>
    </location>
</feature>
<comment type="caution">
    <text evidence="11">The sequence shown here is derived from an EMBL/GenBank/DDBJ whole genome shotgun (WGS) entry which is preliminary data.</text>
</comment>
<feature type="transmembrane region" description="Helical" evidence="9">
    <location>
        <begin position="315"/>
        <end position="340"/>
    </location>
</feature>
<evidence type="ECO:0000259" key="10">
    <source>
        <dbReference type="PROSITE" id="PS51202"/>
    </source>
</evidence>
<evidence type="ECO:0000256" key="7">
    <source>
        <dbReference type="ARBA" id="ARBA00023065"/>
    </source>
</evidence>
<evidence type="ECO:0000256" key="3">
    <source>
        <dbReference type="ARBA" id="ARBA00022448"/>
    </source>
</evidence>
<dbReference type="PROSITE" id="PS51202">
    <property type="entry name" value="RCK_C"/>
    <property type="match status" value="1"/>
</dbReference>
<dbReference type="GO" id="GO:1902600">
    <property type="term" value="P:proton transmembrane transport"/>
    <property type="evidence" value="ECO:0007669"/>
    <property type="project" value="InterPro"/>
</dbReference>
<feature type="transmembrane region" description="Helical" evidence="9">
    <location>
        <begin position="240"/>
        <end position="273"/>
    </location>
</feature>
<reference evidence="11 12" key="1">
    <citation type="journal article" date="2015" name="Genome Announc.">
        <title>Expanding the biotechnology potential of lactobacilli through comparative genomics of 213 strains and associated genera.</title>
        <authorList>
            <person name="Sun Z."/>
            <person name="Harris H.M."/>
            <person name="McCann A."/>
            <person name="Guo C."/>
            <person name="Argimon S."/>
            <person name="Zhang W."/>
            <person name="Yang X."/>
            <person name="Jeffery I.B."/>
            <person name="Cooney J.C."/>
            <person name="Kagawa T.F."/>
            <person name="Liu W."/>
            <person name="Song Y."/>
            <person name="Salvetti E."/>
            <person name="Wrobel A."/>
            <person name="Rasinkangas P."/>
            <person name="Parkhill J."/>
            <person name="Rea M.C."/>
            <person name="O'Sullivan O."/>
            <person name="Ritari J."/>
            <person name="Douillard F.P."/>
            <person name="Paul Ross R."/>
            <person name="Yang R."/>
            <person name="Briner A.E."/>
            <person name="Felis G.E."/>
            <person name="de Vos W.M."/>
            <person name="Barrangou R."/>
            <person name="Klaenhammer T.R."/>
            <person name="Caufield P.W."/>
            <person name="Cui Y."/>
            <person name="Zhang H."/>
            <person name="O'Toole P.W."/>
        </authorList>
    </citation>
    <scope>NUCLEOTIDE SEQUENCE [LARGE SCALE GENOMIC DNA]</scope>
    <source>
        <strain evidence="11 12">DSM 18630</strain>
    </source>
</reference>
<keyword evidence="8 9" id="KW-0472">Membrane</keyword>
<dbReference type="Gene3D" id="1.20.1530.20">
    <property type="match status" value="1"/>
</dbReference>
<organism evidence="11 12">
    <name type="scientific">Liquorilactobacillus ghanensis DSM 18630</name>
    <dbReference type="NCBI Taxonomy" id="1423750"/>
    <lineage>
        <taxon>Bacteria</taxon>
        <taxon>Bacillati</taxon>
        <taxon>Bacillota</taxon>
        <taxon>Bacilli</taxon>
        <taxon>Lactobacillales</taxon>
        <taxon>Lactobacillaceae</taxon>
        <taxon>Liquorilactobacillus</taxon>
    </lineage>
</organism>
<dbReference type="Gene3D" id="3.30.70.1450">
    <property type="entry name" value="Regulator of K+ conductance, C-terminal domain"/>
    <property type="match status" value="1"/>
</dbReference>
<dbReference type="PANTHER" id="PTHR43562">
    <property type="entry name" value="NAPA-TYPE SODIUM/HYDROGEN ANTIPORTER"/>
    <property type="match status" value="1"/>
</dbReference>
<comment type="subcellular location">
    <subcellularLocation>
        <location evidence="1">Membrane</location>
        <topology evidence="1">Multi-pass membrane protein</topology>
    </subcellularLocation>
</comment>
<dbReference type="GO" id="GO:0008324">
    <property type="term" value="F:monoatomic cation transmembrane transporter activity"/>
    <property type="evidence" value="ECO:0007669"/>
    <property type="project" value="InterPro"/>
</dbReference>
<dbReference type="STRING" id="1423750.FC89_GL001249"/>
<dbReference type="InterPro" id="IPR036721">
    <property type="entry name" value="RCK_C_sf"/>
</dbReference>
<evidence type="ECO:0000256" key="6">
    <source>
        <dbReference type="ARBA" id="ARBA00022989"/>
    </source>
</evidence>